<name>A0A1U7Y064_NICSY</name>
<sequence>MATVDNELPEKLSHNHPLFLNSIDNSGAVSISLQLRGPENYFLWSRAMRIAILGRNKLGFIDDTCKKECFGTNLVDLWERCNAIVLSWIINCVSPKLLSGIVYSSNASEVWKDLKERFDKIDCSRIFQIHREIARINQGTDSISSYFSKIRVLWAEFDSLAPALGCVCAKSVPTVNKAYSMLMECESQRAMSNPHDSIERSEVAALMSTRTTGVLGEGDSQMQGNRNVLNTHAEKGNSSGCEMGPMFTEEQFNQILRLLNKEEIQETTTNMAGISHSTVFLVEKRGCTHEWIIDTGATNHMTSNFSSLFELYNITSQDGKIVQLPNGTKAIVSHIGKCKIGEGQEIKNVLYIPDFKYSLLFVSKLTRKLRCMAAFFPGFCVLQDLFTGKLKGIGRETSGLYLLTSAIPNKGQKLIRKSMNVQLDQNTLQLWHKRMGHPSPKVMKHMLNVSKALCRNVVSSCDVCPLAKQAKLPFPISRDIVKNVFELLHMDV</sequence>
<dbReference type="PANTHER" id="PTHR37610:SF85">
    <property type="entry name" value="REVERSE TRANSCRIPTASE DOMAIN-CONTAINING PROTEIN"/>
    <property type="match status" value="1"/>
</dbReference>
<protein>
    <submittedName>
        <fullName evidence="5">Uncharacterized protein LOC104239642</fullName>
    </submittedName>
</protein>
<proteinExistence type="predicted"/>
<dbReference type="InterPro" id="IPR029472">
    <property type="entry name" value="Copia-like_N"/>
</dbReference>
<feature type="domain" description="Retrovirus-related Pol polyprotein from transposon TNT 1-94-like beta-barrel" evidence="3">
    <location>
        <begin position="291"/>
        <end position="368"/>
    </location>
</feature>
<organism evidence="4 5">
    <name type="scientific">Nicotiana sylvestris</name>
    <name type="common">Wood tobacco</name>
    <name type="synonym">South American tobacco</name>
    <dbReference type="NCBI Taxonomy" id="4096"/>
    <lineage>
        <taxon>Eukaryota</taxon>
        <taxon>Viridiplantae</taxon>
        <taxon>Streptophyta</taxon>
        <taxon>Embryophyta</taxon>
        <taxon>Tracheophyta</taxon>
        <taxon>Spermatophyta</taxon>
        <taxon>Magnoliopsida</taxon>
        <taxon>eudicotyledons</taxon>
        <taxon>Gunneridae</taxon>
        <taxon>Pentapetalae</taxon>
        <taxon>asterids</taxon>
        <taxon>lamiids</taxon>
        <taxon>Solanales</taxon>
        <taxon>Solanaceae</taxon>
        <taxon>Nicotianoideae</taxon>
        <taxon>Nicotianeae</taxon>
        <taxon>Nicotiana</taxon>
    </lineage>
</organism>
<dbReference type="AlphaFoldDB" id="A0A1U7Y064"/>
<gene>
    <name evidence="5" type="primary">LOC104239642</name>
</gene>
<keyword evidence="4" id="KW-1185">Reference proteome</keyword>
<evidence type="ECO:0000259" key="2">
    <source>
        <dbReference type="Pfam" id="PF14244"/>
    </source>
</evidence>
<dbReference type="Pfam" id="PF13976">
    <property type="entry name" value="gag_pre-integrs"/>
    <property type="match status" value="1"/>
</dbReference>
<dbReference type="STRING" id="4096.A0A1U7Y064"/>
<feature type="domain" description="Retrotransposon Copia-like N-terminal" evidence="2">
    <location>
        <begin position="24"/>
        <end position="67"/>
    </location>
</feature>
<feature type="domain" description="GAG-pre-integrase" evidence="1">
    <location>
        <begin position="399"/>
        <end position="469"/>
    </location>
</feature>
<evidence type="ECO:0000313" key="5">
    <source>
        <dbReference type="RefSeq" id="XP_009792624.1"/>
    </source>
</evidence>
<dbReference type="Pfam" id="PF22936">
    <property type="entry name" value="Pol_BBD"/>
    <property type="match status" value="1"/>
</dbReference>
<reference evidence="5" key="2">
    <citation type="submission" date="2025-08" db="UniProtKB">
        <authorList>
            <consortium name="RefSeq"/>
        </authorList>
    </citation>
    <scope>IDENTIFICATION</scope>
    <source>
        <tissue evidence="5">Leaf</tissue>
    </source>
</reference>
<evidence type="ECO:0000259" key="3">
    <source>
        <dbReference type="Pfam" id="PF22936"/>
    </source>
</evidence>
<dbReference type="RefSeq" id="XP_009792624.1">
    <property type="nucleotide sequence ID" value="XM_009794322.1"/>
</dbReference>
<reference evidence="4" key="1">
    <citation type="journal article" date="2013" name="Genome Biol.">
        <title>Reference genomes and transcriptomes of Nicotiana sylvestris and Nicotiana tomentosiformis.</title>
        <authorList>
            <person name="Sierro N."/>
            <person name="Battey J.N."/>
            <person name="Ouadi S."/>
            <person name="Bovet L."/>
            <person name="Goepfert S."/>
            <person name="Bakaher N."/>
            <person name="Peitsch M.C."/>
            <person name="Ivanov N.V."/>
        </authorList>
    </citation>
    <scope>NUCLEOTIDE SEQUENCE [LARGE SCALE GENOMIC DNA]</scope>
</reference>
<dbReference type="eggNOG" id="KOG0017">
    <property type="taxonomic scope" value="Eukaryota"/>
</dbReference>
<dbReference type="KEGG" id="nsy:104239642"/>
<dbReference type="Pfam" id="PF14244">
    <property type="entry name" value="Retrotran_gag_3"/>
    <property type="match status" value="1"/>
</dbReference>
<dbReference type="InterPro" id="IPR025724">
    <property type="entry name" value="GAG-pre-integrase_dom"/>
</dbReference>
<dbReference type="GeneID" id="104239642"/>
<accession>A0A1U7Y064</accession>
<evidence type="ECO:0000259" key="1">
    <source>
        <dbReference type="Pfam" id="PF13976"/>
    </source>
</evidence>
<evidence type="ECO:0000313" key="4">
    <source>
        <dbReference type="Proteomes" id="UP000189701"/>
    </source>
</evidence>
<dbReference type="Proteomes" id="UP000189701">
    <property type="component" value="Unplaced"/>
</dbReference>
<dbReference type="PANTHER" id="PTHR37610">
    <property type="entry name" value="CCHC-TYPE DOMAIN-CONTAINING PROTEIN"/>
    <property type="match status" value="1"/>
</dbReference>
<dbReference type="InterPro" id="IPR054722">
    <property type="entry name" value="PolX-like_BBD"/>
</dbReference>